<feature type="transmembrane region" description="Helical" evidence="1">
    <location>
        <begin position="14"/>
        <end position="35"/>
    </location>
</feature>
<dbReference type="EMBL" id="AZRV01000035">
    <property type="protein sequence ID" value="RKO61790.1"/>
    <property type="molecule type" value="Genomic_DNA"/>
</dbReference>
<accession>A0A420VE49</accession>
<protein>
    <submittedName>
        <fullName evidence="2">Uncharacterized protein</fullName>
    </submittedName>
</protein>
<keyword evidence="1" id="KW-0812">Transmembrane</keyword>
<evidence type="ECO:0000256" key="1">
    <source>
        <dbReference type="SAM" id="Phobius"/>
    </source>
</evidence>
<keyword evidence="1" id="KW-1133">Transmembrane helix</keyword>
<dbReference type="RefSeq" id="WP_120669211.1">
    <property type="nucleotide sequence ID" value="NZ_AZRV01000035.1"/>
</dbReference>
<proteinExistence type="predicted"/>
<sequence length="67" mass="7251">MKNILAKVKNSKGFVSLETIAIAVVVVVIACIVMFKFKGTVSNSSDTINQTISDNVNDINREGTYSN</sequence>
<organism evidence="2 3">
    <name type="scientific">Caldibacillus debilis GB1</name>
    <dbReference type="NCBI Taxonomy" id="1339248"/>
    <lineage>
        <taxon>Bacteria</taxon>
        <taxon>Bacillati</taxon>
        <taxon>Bacillota</taxon>
        <taxon>Bacilli</taxon>
        <taxon>Bacillales</taxon>
        <taxon>Bacillaceae</taxon>
        <taxon>Caldibacillus</taxon>
    </lineage>
</organism>
<evidence type="ECO:0000313" key="3">
    <source>
        <dbReference type="Proteomes" id="UP000286235"/>
    </source>
</evidence>
<reference evidence="2 3" key="1">
    <citation type="submission" date="2013-12" db="EMBL/GenBank/DDBJ databases">
        <title>Genome and proteome characterization of Caldibacillus debilis GB1 derived from a cellulolytic aero-tolerant co-culture.</title>
        <authorList>
            <person name="Wushke S.T."/>
            <person name="Zhang X."/>
            <person name="Fristensky B."/>
            <person name="Wilkins J.A."/>
            <person name="Levin D.B."/>
            <person name="Sparling R."/>
        </authorList>
    </citation>
    <scope>NUCLEOTIDE SEQUENCE [LARGE SCALE GENOMIC DNA]</scope>
    <source>
        <strain evidence="2 3">GB1</strain>
    </source>
</reference>
<dbReference type="Proteomes" id="UP000286235">
    <property type="component" value="Unassembled WGS sequence"/>
</dbReference>
<name>A0A420VE49_9BACI</name>
<keyword evidence="1" id="KW-0472">Membrane</keyword>
<keyword evidence="3" id="KW-1185">Reference proteome</keyword>
<comment type="caution">
    <text evidence="2">The sequence shown here is derived from an EMBL/GenBank/DDBJ whole genome shotgun (WGS) entry which is preliminary data.</text>
</comment>
<dbReference type="PROSITE" id="PS51257">
    <property type="entry name" value="PROKAR_LIPOPROTEIN"/>
    <property type="match status" value="1"/>
</dbReference>
<dbReference type="AlphaFoldDB" id="A0A420VE49"/>
<evidence type="ECO:0000313" key="2">
    <source>
        <dbReference type="EMBL" id="RKO61790.1"/>
    </source>
</evidence>
<gene>
    <name evidence="2" type="ORF">Cdeb_01283</name>
</gene>